<comment type="caution">
    <text evidence="7">The sequence shown here is derived from an EMBL/GenBank/DDBJ whole genome shotgun (WGS) entry which is preliminary data.</text>
</comment>
<dbReference type="Pfam" id="PF00291">
    <property type="entry name" value="PALP"/>
    <property type="match status" value="1"/>
</dbReference>
<dbReference type="InterPro" id="IPR036052">
    <property type="entry name" value="TrpB-like_PALP_sf"/>
</dbReference>
<dbReference type="NCBIfam" id="TIGR01127">
    <property type="entry name" value="ilvA_1Cterm"/>
    <property type="match status" value="1"/>
</dbReference>
<dbReference type="CDD" id="cd01562">
    <property type="entry name" value="Thr-dehyd"/>
    <property type="match status" value="1"/>
</dbReference>
<dbReference type="SUPFAM" id="SSF53686">
    <property type="entry name" value="Tryptophan synthase beta subunit-like PLP-dependent enzymes"/>
    <property type="match status" value="1"/>
</dbReference>
<dbReference type="EMBL" id="LNQE01001195">
    <property type="protein sequence ID" value="KUG20410.1"/>
    <property type="molecule type" value="Genomic_DNA"/>
</dbReference>
<evidence type="ECO:0000256" key="5">
    <source>
        <dbReference type="ARBA" id="ARBA00023239"/>
    </source>
</evidence>
<dbReference type="PROSITE" id="PS51671">
    <property type="entry name" value="ACT"/>
    <property type="match status" value="1"/>
</dbReference>
<sequence length="403" mass="42429">MITPDDLRRAAALLQGRIIRTPLVYSPGISRMAGAHVYLKLENLQKTGAFKVRGATYKILSNAGRVGPGGVVAASAGNHAQGVALAAREAGIPATIVMPERVSLAKQAATREYGAEIVLSGENLSESLEAAVRLAESRGAAFVHPFDDPEIILGQATIGQEILEDLPETDLVIVPVGGGGLIAGIASAVRVLRPQTRVVGVQAAACPSAALSCREGRRIPVDPERTIADGIAVSEVGGITFPIMRDLVEEIVLVDEDQIIEAMVLLLERKKVLAEGAGAAPLAALLGGSIAVPEGGNVVLVVSGGNIDPLVLDRVLRQGFLWNGRIMRFSVCLEDEPGSLVGLLALITRLRANVLDIHHARHERGMPITASRVDVELETRGHEHIAEITAALTAAGYQVQVRQ</sequence>
<dbReference type="InterPro" id="IPR001926">
    <property type="entry name" value="TrpB-like_PALP"/>
</dbReference>
<dbReference type="InterPro" id="IPR044561">
    <property type="entry name" value="ACT_ThrD-II-like"/>
</dbReference>
<feature type="domain" description="ACT" evidence="6">
    <location>
        <begin position="328"/>
        <end position="403"/>
    </location>
</feature>
<dbReference type="CDD" id="cd04886">
    <property type="entry name" value="ACT_ThrD-II-like"/>
    <property type="match status" value="1"/>
</dbReference>
<keyword evidence="5 7" id="KW-0456">Lyase</keyword>
<reference evidence="7" key="1">
    <citation type="journal article" date="2015" name="Proc. Natl. Acad. Sci. U.S.A.">
        <title>Networks of energetic and metabolic interactions define dynamics in microbial communities.</title>
        <authorList>
            <person name="Embree M."/>
            <person name="Liu J.K."/>
            <person name="Al-Bassam M.M."/>
            <person name="Zengler K."/>
        </authorList>
    </citation>
    <scope>NUCLEOTIDE SEQUENCE</scope>
</reference>
<evidence type="ECO:0000256" key="3">
    <source>
        <dbReference type="ARBA" id="ARBA00012096"/>
    </source>
</evidence>
<comment type="similarity">
    <text evidence="2">Belongs to the serine/threonine dehydratase family.</text>
</comment>
<dbReference type="PANTHER" id="PTHR48078:SF6">
    <property type="entry name" value="L-THREONINE DEHYDRATASE CATABOLIC TDCB"/>
    <property type="match status" value="1"/>
</dbReference>
<dbReference type="FunFam" id="3.40.50.1100:FF:000005">
    <property type="entry name" value="Threonine dehydratase catabolic"/>
    <property type="match status" value="1"/>
</dbReference>
<dbReference type="GO" id="GO:0006567">
    <property type="term" value="P:L-threonine catabolic process"/>
    <property type="evidence" value="ECO:0007669"/>
    <property type="project" value="InterPro"/>
</dbReference>
<evidence type="ECO:0000256" key="4">
    <source>
        <dbReference type="ARBA" id="ARBA00022898"/>
    </source>
</evidence>
<evidence type="ECO:0000313" key="7">
    <source>
        <dbReference type="EMBL" id="KUG20410.1"/>
    </source>
</evidence>
<dbReference type="Gene3D" id="3.40.50.1100">
    <property type="match status" value="2"/>
</dbReference>
<dbReference type="InterPro" id="IPR005789">
    <property type="entry name" value="Thr_deHydtase_catblc"/>
</dbReference>
<dbReference type="GO" id="GO:0009097">
    <property type="term" value="P:isoleucine biosynthetic process"/>
    <property type="evidence" value="ECO:0007669"/>
    <property type="project" value="TreeGrafter"/>
</dbReference>
<proteinExistence type="inferred from homology"/>
<organism evidence="7">
    <name type="scientific">hydrocarbon metagenome</name>
    <dbReference type="NCBI Taxonomy" id="938273"/>
    <lineage>
        <taxon>unclassified sequences</taxon>
        <taxon>metagenomes</taxon>
        <taxon>ecological metagenomes</taxon>
    </lineage>
</organism>
<dbReference type="AlphaFoldDB" id="A0A0W8FHN9"/>
<evidence type="ECO:0000259" key="6">
    <source>
        <dbReference type="PROSITE" id="PS51671"/>
    </source>
</evidence>
<keyword evidence="4" id="KW-0663">Pyridoxal phosphate</keyword>
<evidence type="ECO:0000256" key="1">
    <source>
        <dbReference type="ARBA" id="ARBA00001933"/>
    </source>
</evidence>
<gene>
    <name evidence="7" type="ORF">ASZ90_009866</name>
</gene>
<dbReference type="InterPro" id="IPR050147">
    <property type="entry name" value="Ser/Thr_Dehydratase"/>
</dbReference>
<dbReference type="InterPro" id="IPR002912">
    <property type="entry name" value="ACT_dom"/>
</dbReference>
<dbReference type="GO" id="GO:0004794">
    <property type="term" value="F:threonine deaminase activity"/>
    <property type="evidence" value="ECO:0007669"/>
    <property type="project" value="UniProtKB-EC"/>
</dbReference>
<dbReference type="EC" id="4.3.1.19" evidence="3"/>
<dbReference type="PANTHER" id="PTHR48078">
    <property type="entry name" value="THREONINE DEHYDRATASE, MITOCHONDRIAL-RELATED"/>
    <property type="match status" value="1"/>
</dbReference>
<name>A0A0W8FHN9_9ZZZZ</name>
<dbReference type="GO" id="GO:0003941">
    <property type="term" value="F:L-serine ammonia-lyase activity"/>
    <property type="evidence" value="ECO:0007669"/>
    <property type="project" value="TreeGrafter"/>
</dbReference>
<comment type="cofactor">
    <cofactor evidence="1">
        <name>pyridoxal 5'-phosphate</name>
        <dbReference type="ChEBI" id="CHEBI:597326"/>
    </cofactor>
</comment>
<evidence type="ECO:0000256" key="2">
    <source>
        <dbReference type="ARBA" id="ARBA00010869"/>
    </source>
</evidence>
<dbReference type="FunFam" id="3.40.50.1100:FF:000007">
    <property type="entry name" value="L-threonine dehydratase catabolic TdcB"/>
    <property type="match status" value="1"/>
</dbReference>
<accession>A0A0W8FHN9</accession>
<protein>
    <recommendedName>
        <fullName evidence="3">threonine ammonia-lyase</fullName>
        <ecNumber evidence="3">4.3.1.19</ecNumber>
    </recommendedName>
</protein>
<dbReference type="GO" id="GO:0006565">
    <property type="term" value="P:L-serine catabolic process"/>
    <property type="evidence" value="ECO:0007669"/>
    <property type="project" value="TreeGrafter"/>
</dbReference>